<evidence type="ECO:0000256" key="1">
    <source>
        <dbReference type="ARBA" id="ARBA00004496"/>
    </source>
</evidence>
<dbReference type="InterPro" id="IPR020806">
    <property type="entry name" value="PKS_PP-bd"/>
</dbReference>
<dbReference type="EMBL" id="BKZW01000002">
    <property type="protein sequence ID" value="GER89942.1"/>
    <property type="molecule type" value="Genomic_DNA"/>
</dbReference>
<dbReference type="PROSITE" id="PS52004">
    <property type="entry name" value="KS3_2"/>
    <property type="match status" value="1"/>
</dbReference>
<dbReference type="InterPro" id="IPR006162">
    <property type="entry name" value="Ppantetheine_attach_site"/>
</dbReference>
<evidence type="ECO:0000256" key="8">
    <source>
        <dbReference type="SAM" id="MobiDB-lite"/>
    </source>
</evidence>
<organism evidence="11 12">
    <name type="scientific">Dictyobacter vulcani</name>
    <dbReference type="NCBI Taxonomy" id="2607529"/>
    <lineage>
        <taxon>Bacteria</taxon>
        <taxon>Bacillati</taxon>
        <taxon>Chloroflexota</taxon>
        <taxon>Ktedonobacteria</taxon>
        <taxon>Ktedonobacterales</taxon>
        <taxon>Dictyobacteraceae</taxon>
        <taxon>Dictyobacter</taxon>
    </lineage>
</organism>
<dbReference type="Pfam" id="PF00109">
    <property type="entry name" value="ketoacyl-synt"/>
    <property type="match status" value="1"/>
</dbReference>
<evidence type="ECO:0000259" key="9">
    <source>
        <dbReference type="PROSITE" id="PS50075"/>
    </source>
</evidence>
<evidence type="ECO:0000313" key="12">
    <source>
        <dbReference type="Proteomes" id="UP000326912"/>
    </source>
</evidence>
<dbReference type="SMART" id="SM01294">
    <property type="entry name" value="PKS_PP_betabranch"/>
    <property type="match status" value="2"/>
</dbReference>
<dbReference type="PANTHER" id="PTHR43775">
    <property type="entry name" value="FATTY ACID SYNTHASE"/>
    <property type="match status" value="1"/>
</dbReference>
<feature type="compositionally biased region" description="Basic and acidic residues" evidence="8">
    <location>
        <begin position="1001"/>
        <end position="1012"/>
    </location>
</feature>
<keyword evidence="4" id="KW-0963">Cytoplasm</keyword>
<evidence type="ECO:0000256" key="7">
    <source>
        <dbReference type="ARBA" id="ARBA00022737"/>
    </source>
</evidence>
<dbReference type="Proteomes" id="UP000326912">
    <property type="component" value="Unassembled WGS sequence"/>
</dbReference>
<evidence type="ECO:0000256" key="4">
    <source>
        <dbReference type="ARBA" id="ARBA00022490"/>
    </source>
</evidence>
<dbReference type="SUPFAM" id="SSF47336">
    <property type="entry name" value="ACP-like"/>
    <property type="match status" value="2"/>
</dbReference>
<dbReference type="Gene3D" id="1.10.1200.10">
    <property type="entry name" value="ACP-like"/>
    <property type="match status" value="2"/>
</dbReference>
<dbReference type="SUPFAM" id="SSF53901">
    <property type="entry name" value="Thiolase-like"/>
    <property type="match status" value="1"/>
</dbReference>
<evidence type="ECO:0000256" key="3">
    <source>
        <dbReference type="ARBA" id="ARBA00022450"/>
    </source>
</evidence>
<dbReference type="PANTHER" id="PTHR43775:SF37">
    <property type="entry name" value="SI:DKEY-61P9.11"/>
    <property type="match status" value="1"/>
</dbReference>
<evidence type="ECO:0000256" key="6">
    <source>
        <dbReference type="ARBA" id="ARBA00022679"/>
    </source>
</evidence>
<keyword evidence="6" id="KW-0808">Transferase</keyword>
<feature type="domain" description="Carrier" evidence="9">
    <location>
        <begin position="79"/>
        <end position="156"/>
    </location>
</feature>
<protein>
    <recommendedName>
        <fullName evidence="13">Carrier domain-containing protein</fullName>
    </recommendedName>
</protein>
<dbReference type="InterPro" id="IPR014030">
    <property type="entry name" value="Ketoacyl_synth_N"/>
</dbReference>
<evidence type="ECO:0000256" key="5">
    <source>
        <dbReference type="ARBA" id="ARBA00022553"/>
    </source>
</evidence>
<proteinExistence type="predicted"/>
<dbReference type="GO" id="GO:0006633">
    <property type="term" value="P:fatty acid biosynthetic process"/>
    <property type="evidence" value="ECO:0007669"/>
    <property type="project" value="TreeGrafter"/>
</dbReference>
<sequence>MNAGENQPVVSLPLVVANVKAFPSVVDELSVVAEVKEKPTRIALRPLDDEQIFSNVYLEEAQMVQIAATSTVPPVPASVSREVLQEDLRASLAEVLYMDQHDVAVDEAFVDIGMDSITGLEWIKTINKHYGTSIAVTKVYDYPTIQHFADYLSRELGKQRAEHPVVSIKIKPAGTTSSLAPMPVVLEKPTRIALRSLDDESVPSRKHGEEIQVSLTAHGEEAQTVQIAATSTVPPVPASVSREVLQEDLRASLAEVLYMDQHDVAVDEAFVDIGMDSITGLEWIKTINKHYGTSIAVTKVYDYPTIQDFADYLSRELGKQRAEHPVVSVAIKPAGAVKSSRAVQQLAVEQPMKAESSAAADPILPAVQQSSSAEQAGQVKQPVRKEEIASSTAIPQGRDGIAIVGMSGRYPGAPDLNQYWDNLAHARTSVREIPKSRWDVNRYYDPRLHQKGKIYCKSMGVLEDIERFDPLFFNISPSEAEVMDPQHRIFLQEGYKAFEDAGYNYRSLSNKKCGVYLGIMNNEYAVMLHQNQVNTSATGNSFSIAAARIPYYLNLKGPAIAIDTACSSSLVGTHLACQALLNQEIDMALVGGITLYLTPDSYMSMCTAGMLSPDGQCKTFDNSANGFVPGEGAGAVILKRLKDAEADGDHIYGVIIGSGINQDGRTNGITAPSVNSQMELEREVYEKYNIQPQSIGYVEMHGTGTKQGDPVELEALATVFKKKTSKKNYCAIGSVKSNIGHTSAAAGIAGLQKVLLCMQHEKLVPTLHFKTPNEHFNFADSPFYVNTEFKQWDAIPGMPRRACLSSFGYSGTNAHMVLEEYLPGKCISGEASVRKDVAQPVLFVLSARKKEQLKAYVQEMKSFIEAHRDLNLMDMAYTLQIGREAMDYRMAFVADSREKLLQGLDDYVKGSSAAGIFSAQVKESKGEVRVFETDDDAKSLLQTWIEKKKSKNIAELWVKGLPIDWTRLYGEDRPRRISLPTYPFARDTYWLPDAPPPAPDRPPRPAAHDEDTASRVTRLLTKQWELCPAVPREGTAQTRTVALLTTTETASLAAAVAALMPHAELVDVTCLDHPDRSARAGDWTRLDGVIDLVGCGYEPERGSGWLVWLQQLITQGEKGRLLLLGVTRGLESFGSTTSNLTGATRAGLYRMLSHEYHQLRARHMDGDASRPEAELAAQIVAEFCAESDALEVCYRAGQRYRAHLVPSPDLIADRPSAPVAFPAEHVLLITGGTRGLGALCAQHMVRHYGVKRLVLTGREPWPERAQWKQVGQQDSALAAKIRLVQRLEAEGVQVQVLALRLSDATAVQQSLDAIHSTLGPIGACSTVPG</sequence>
<dbReference type="Pfam" id="PF22336">
    <property type="entry name" value="RhiE-like_linker"/>
    <property type="match status" value="1"/>
</dbReference>
<dbReference type="InterPro" id="IPR020841">
    <property type="entry name" value="PKS_Beta-ketoAc_synthase_dom"/>
</dbReference>
<accession>A0A5J4KS65</accession>
<evidence type="ECO:0000259" key="10">
    <source>
        <dbReference type="PROSITE" id="PS52004"/>
    </source>
</evidence>
<evidence type="ECO:0008006" key="13">
    <source>
        <dbReference type="Google" id="ProtNLM"/>
    </source>
</evidence>
<dbReference type="InterPro" id="IPR050091">
    <property type="entry name" value="PKS_NRPS_Biosynth_Enz"/>
</dbReference>
<dbReference type="InterPro" id="IPR016039">
    <property type="entry name" value="Thiolase-like"/>
</dbReference>
<evidence type="ECO:0000256" key="2">
    <source>
        <dbReference type="ARBA" id="ARBA00004792"/>
    </source>
</evidence>
<comment type="caution">
    <text evidence="11">The sequence shown here is derived from an EMBL/GenBank/DDBJ whole genome shotgun (WGS) entry which is preliminary data.</text>
</comment>
<reference evidence="11 12" key="1">
    <citation type="submission" date="2019-10" db="EMBL/GenBank/DDBJ databases">
        <title>Dictyobacter vulcani sp. nov., within the class Ktedonobacteria, isolated from soil of volcanic Mt. Zao.</title>
        <authorList>
            <person name="Zheng Y."/>
            <person name="Wang C.M."/>
            <person name="Sakai Y."/>
            <person name="Abe K."/>
            <person name="Yokota A."/>
            <person name="Yabe S."/>
        </authorList>
    </citation>
    <scope>NUCLEOTIDE SEQUENCE [LARGE SCALE GENOMIC DNA]</scope>
    <source>
        <strain evidence="11 12">W12</strain>
    </source>
</reference>
<dbReference type="SMART" id="SM00823">
    <property type="entry name" value="PKS_PP"/>
    <property type="match status" value="2"/>
</dbReference>
<dbReference type="InterPro" id="IPR036736">
    <property type="entry name" value="ACP-like_sf"/>
</dbReference>
<dbReference type="GO" id="GO:0031177">
    <property type="term" value="F:phosphopantetheine binding"/>
    <property type="evidence" value="ECO:0007669"/>
    <property type="project" value="InterPro"/>
</dbReference>
<keyword evidence="12" id="KW-1185">Reference proteome</keyword>
<dbReference type="InterPro" id="IPR013968">
    <property type="entry name" value="PKS_KR"/>
</dbReference>
<dbReference type="InterPro" id="IPR054514">
    <property type="entry name" value="RhiE-like_linker"/>
</dbReference>
<feature type="region of interest" description="Disordered" evidence="8">
    <location>
        <begin position="991"/>
        <end position="1012"/>
    </location>
</feature>
<dbReference type="SUPFAM" id="SSF51735">
    <property type="entry name" value="NAD(P)-binding Rossmann-fold domains"/>
    <property type="match status" value="2"/>
</dbReference>
<keyword evidence="3" id="KW-0596">Phosphopantetheine</keyword>
<dbReference type="GO" id="GO:0004312">
    <property type="term" value="F:fatty acid synthase activity"/>
    <property type="evidence" value="ECO:0007669"/>
    <property type="project" value="TreeGrafter"/>
</dbReference>
<comment type="pathway">
    <text evidence="2">Antibiotic biosynthesis.</text>
</comment>
<dbReference type="PROSITE" id="PS50075">
    <property type="entry name" value="CARRIER"/>
    <property type="match status" value="2"/>
</dbReference>
<dbReference type="CDD" id="cd00833">
    <property type="entry name" value="PKS"/>
    <property type="match status" value="1"/>
</dbReference>
<gene>
    <name evidence="11" type="ORF">KDW_41040</name>
</gene>
<dbReference type="PROSITE" id="PS00012">
    <property type="entry name" value="PHOSPHOPANTETHEINE"/>
    <property type="match status" value="2"/>
</dbReference>
<dbReference type="GO" id="GO:0005737">
    <property type="term" value="C:cytoplasm"/>
    <property type="evidence" value="ECO:0007669"/>
    <property type="project" value="UniProtKB-SubCell"/>
</dbReference>
<dbReference type="Gene3D" id="3.40.47.10">
    <property type="match status" value="1"/>
</dbReference>
<dbReference type="Gene3D" id="1.10.1240.100">
    <property type="match status" value="1"/>
</dbReference>
<dbReference type="SMART" id="SM00825">
    <property type="entry name" value="PKS_KS"/>
    <property type="match status" value="1"/>
</dbReference>
<dbReference type="Pfam" id="PF02801">
    <property type="entry name" value="Ketoacyl-synt_C"/>
    <property type="match status" value="1"/>
</dbReference>
<keyword evidence="5" id="KW-0597">Phosphoprotein</keyword>
<dbReference type="Pfam" id="PF00550">
    <property type="entry name" value="PP-binding"/>
    <property type="match status" value="2"/>
</dbReference>
<dbReference type="FunFam" id="3.40.47.10:FF:000019">
    <property type="entry name" value="Polyketide synthase type I"/>
    <property type="match status" value="1"/>
</dbReference>
<dbReference type="GO" id="GO:0071770">
    <property type="term" value="P:DIM/DIP cell wall layer assembly"/>
    <property type="evidence" value="ECO:0007669"/>
    <property type="project" value="TreeGrafter"/>
</dbReference>
<dbReference type="InterPro" id="IPR014031">
    <property type="entry name" value="Ketoacyl_synth_C"/>
</dbReference>
<dbReference type="Gene3D" id="3.40.50.720">
    <property type="entry name" value="NAD(P)-binding Rossmann-like Domain"/>
    <property type="match status" value="1"/>
</dbReference>
<dbReference type="InterPro" id="IPR009081">
    <property type="entry name" value="PP-bd_ACP"/>
</dbReference>
<feature type="domain" description="Carrier" evidence="9">
    <location>
        <begin position="240"/>
        <end position="317"/>
    </location>
</feature>
<comment type="subcellular location">
    <subcellularLocation>
        <location evidence="1">Cytoplasm</location>
    </subcellularLocation>
</comment>
<evidence type="ECO:0000313" key="11">
    <source>
        <dbReference type="EMBL" id="GER89942.1"/>
    </source>
</evidence>
<dbReference type="InterPro" id="IPR036291">
    <property type="entry name" value="NAD(P)-bd_dom_sf"/>
</dbReference>
<feature type="region of interest" description="Disordered" evidence="8">
    <location>
        <begin position="369"/>
        <end position="391"/>
    </location>
</feature>
<keyword evidence="7" id="KW-0677">Repeat</keyword>
<dbReference type="Pfam" id="PF08659">
    <property type="entry name" value="KR"/>
    <property type="match status" value="1"/>
</dbReference>
<feature type="domain" description="Ketosynthase family 3 (KS3)" evidence="10">
    <location>
        <begin position="398"/>
        <end position="820"/>
    </location>
</feature>
<name>A0A5J4KS65_9CHLR</name>
<dbReference type="GO" id="GO:0005886">
    <property type="term" value="C:plasma membrane"/>
    <property type="evidence" value="ECO:0007669"/>
    <property type="project" value="TreeGrafter"/>
</dbReference>